<evidence type="ECO:0000313" key="13">
    <source>
        <dbReference type="EMBL" id="KAG0260820.1"/>
    </source>
</evidence>
<dbReference type="InterPro" id="IPR015883">
    <property type="entry name" value="Glyco_hydro_20_cat"/>
</dbReference>
<dbReference type="Gene3D" id="3.30.379.10">
    <property type="entry name" value="Chitobiase/beta-hexosaminidase domain 2-like"/>
    <property type="match status" value="1"/>
</dbReference>
<dbReference type="SUPFAM" id="SSF55545">
    <property type="entry name" value="beta-N-acetylhexosaminidase-like domain"/>
    <property type="match status" value="1"/>
</dbReference>
<name>A0A9P6U5T3_9FUNG</name>
<comment type="catalytic activity">
    <reaction evidence="1 7">
        <text>Hydrolysis of terminal non-reducing N-acetyl-D-hexosamine residues in N-acetyl-beta-D-hexosaminides.</text>
        <dbReference type="EC" id="3.2.1.52"/>
    </reaction>
</comment>
<dbReference type="PIRSF" id="PIRSF001093">
    <property type="entry name" value="B-hxosamndse_ab_euk"/>
    <property type="match status" value="1"/>
</dbReference>
<dbReference type="GO" id="GO:0030203">
    <property type="term" value="P:glycosaminoglycan metabolic process"/>
    <property type="evidence" value="ECO:0007669"/>
    <property type="project" value="TreeGrafter"/>
</dbReference>
<feature type="signal peptide" evidence="10">
    <location>
        <begin position="1"/>
        <end position="19"/>
    </location>
</feature>
<evidence type="ECO:0000256" key="2">
    <source>
        <dbReference type="ARBA" id="ARBA00006285"/>
    </source>
</evidence>
<evidence type="ECO:0000256" key="6">
    <source>
        <dbReference type="ARBA" id="ARBA00023295"/>
    </source>
</evidence>
<gene>
    <name evidence="13" type="ORF">DFQ27_003300</name>
</gene>
<dbReference type="EC" id="3.2.1.52" evidence="7"/>
<keyword evidence="4 7" id="KW-0378">Hydrolase</keyword>
<dbReference type="InterPro" id="IPR029019">
    <property type="entry name" value="HEX_eukaryotic_N"/>
</dbReference>
<dbReference type="SUPFAM" id="SSF51445">
    <property type="entry name" value="(Trans)glycosidases"/>
    <property type="match status" value="1"/>
</dbReference>
<evidence type="ECO:0000259" key="11">
    <source>
        <dbReference type="Pfam" id="PF00728"/>
    </source>
</evidence>
<dbReference type="GO" id="GO:0005975">
    <property type="term" value="P:carbohydrate metabolic process"/>
    <property type="evidence" value="ECO:0007669"/>
    <property type="project" value="InterPro"/>
</dbReference>
<accession>A0A9P6U5T3</accession>
<evidence type="ECO:0000256" key="1">
    <source>
        <dbReference type="ARBA" id="ARBA00001231"/>
    </source>
</evidence>
<dbReference type="AlphaFoldDB" id="A0A9P6U5T3"/>
<evidence type="ECO:0000256" key="10">
    <source>
        <dbReference type="SAM" id="SignalP"/>
    </source>
</evidence>
<evidence type="ECO:0000256" key="7">
    <source>
        <dbReference type="PIRNR" id="PIRNR001093"/>
    </source>
</evidence>
<dbReference type="InterPro" id="IPR029018">
    <property type="entry name" value="Hex-like_dom2"/>
</dbReference>
<evidence type="ECO:0000256" key="9">
    <source>
        <dbReference type="SAM" id="MobiDB-lite"/>
    </source>
</evidence>
<dbReference type="Gene3D" id="3.20.20.80">
    <property type="entry name" value="Glycosidases"/>
    <property type="match status" value="1"/>
</dbReference>
<dbReference type="InterPro" id="IPR025705">
    <property type="entry name" value="Beta_hexosaminidase_sua/sub"/>
</dbReference>
<evidence type="ECO:0000256" key="5">
    <source>
        <dbReference type="ARBA" id="ARBA00023180"/>
    </source>
</evidence>
<dbReference type="PANTHER" id="PTHR22600:SF26">
    <property type="entry name" value="BETA-N-ACETYLHEXOSAMINIDASE"/>
    <property type="match status" value="1"/>
</dbReference>
<evidence type="ECO:0000259" key="12">
    <source>
        <dbReference type="Pfam" id="PF14845"/>
    </source>
</evidence>
<dbReference type="Proteomes" id="UP000807716">
    <property type="component" value="Unassembled WGS sequence"/>
</dbReference>
<sequence length="647" mass="73260">MKLSIAAAIGLLALSLTEAAKTGSIKANPLPKPVNINWESSGRIHIGDLKYHGPRNEVLVKAFDRTASYIKKKWVPQSWEAPMPEWPKVPSTLPRDLGKRGDDDGDVDDDVEVENGRHRGAVNRVNVKVDDSEADLQHGVDESYNLKVTTDGTINIKAKTIWGALHAFTTLQQIVISDNGRNLFIEQPVTIDDVPKYTHRGVMYDTARNFIPIKNLKKQVEALAFSKLNVFHWHITDSQAWPLEIKHKDYRAFTRGAYSHREIYTQEHVRDLVKFARAHGVRVIPEIDMPAHSNKGWASVDPKTVACGDSWWSNDVWEHHSAVQPNPGHLDISYPGTYKILGQIFPEIAGLFKDDIFHVGFDELMPNCYEYSALTREWFDKNPGVTYNDLAQIWVNNTVEPIFKKSARRLMMWEDSVLFPAMHADIPKDVIMQSWNNGVDNIHALVKKGYDVVVTSADFFYLDCGHGGYVTNDARYNQQYKPPMNETLTKAFDAVAEYNNPYSPTLTNYGGAGASWCAPYKTWQRIYSYDFTWGLNDEEAKKVIGGEAAMWAEQVDATNLDTKVWPRAAALAELLWSGNRDSKGDKRTTELSARIFEFRERLVDLGLNASPLVPKFCIQNPHQCDLYKDQNVFAASDKAQDKARLEL</sequence>
<dbReference type="EMBL" id="JAAAJB010000236">
    <property type="protein sequence ID" value="KAG0260820.1"/>
    <property type="molecule type" value="Genomic_DNA"/>
</dbReference>
<feature type="region of interest" description="Disordered" evidence="9">
    <location>
        <begin position="83"/>
        <end position="106"/>
    </location>
</feature>
<comment type="caution">
    <text evidence="13">The sequence shown here is derived from an EMBL/GenBank/DDBJ whole genome shotgun (WGS) entry which is preliminary data.</text>
</comment>
<feature type="active site" description="Proton donor" evidence="8">
    <location>
        <position position="363"/>
    </location>
</feature>
<evidence type="ECO:0000256" key="8">
    <source>
        <dbReference type="PIRSR" id="PIRSR001093-1"/>
    </source>
</evidence>
<comment type="similarity">
    <text evidence="2 7">Belongs to the glycosyl hydrolase 20 family.</text>
</comment>
<reference evidence="13" key="1">
    <citation type="journal article" date="2020" name="Fungal Divers.">
        <title>Resolving the Mortierellaceae phylogeny through synthesis of multi-gene phylogenetics and phylogenomics.</title>
        <authorList>
            <person name="Vandepol N."/>
            <person name="Liber J."/>
            <person name="Desiro A."/>
            <person name="Na H."/>
            <person name="Kennedy M."/>
            <person name="Barry K."/>
            <person name="Grigoriev I.V."/>
            <person name="Miller A.N."/>
            <person name="O'Donnell K."/>
            <person name="Stajich J.E."/>
            <person name="Bonito G."/>
        </authorList>
    </citation>
    <scope>NUCLEOTIDE SEQUENCE</scope>
    <source>
        <strain evidence="13">BC1065</strain>
    </source>
</reference>
<evidence type="ECO:0000256" key="3">
    <source>
        <dbReference type="ARBA" id="ARBA00022729"/>
    </source>
</evidence>
<proteinExistence type="inferred from homology"/>
<keyword evidence="6 7" id="KW-0326">Glycosidase</keyword>
<dbReference type="GO" id="GO:0016231">
    <property type="term" value="F:beta-N-acetylglucosaminidase activity"/>
    <property type="evidence" value="ECO:0007669"/>
    <property type="project" value="TreeGrafter"/>
</dbReference>
<evidence type="ECO:0000313" key="14">
    <source>
        <dbReference type="Proteomes" id="UP000807716"/>
    </source>
</evidence>
<dbReference type="PRINTS" id="PR00738">
    <property type="entry name" value="GLHYDRLASE20"/>
</dbReference>
<feature type="domain" description="Beta-hexosaminidase eukaryotic type N-terminal" evidence="12">
    <location>
        <begin position="29"/>
        <end position="174"/>
    </location>
</feature>
<dbReference type="OrthoDB" id="428480at2759"/>
<keyword evidence="5" id="KW-0325">Glycoprotein</keyword>
<dbReference type="PANTHER" id="PTHR22600">
    <property type="entry name" value="BETA-HEXOSAMINIDASE"/>
    <property type="match status" value="1"/>
</dbReference>
<evidence type="ECO:0000256" key="4">
    <source>
        <dbReference type="ARBA" id="ARBA00022801"/>
    </source>
</evidence>
<protein>
    <recommendedName>
        <fullName evidence="7">Beta-hexosaminidase</fullName>
        <ecNumber evidence="7">3.2.1.52</ecNumber>
    </recommendedName>
</protein>
<keyword evidence="14" id="KW-1185">Reference proteome</keyword>
<keyword evidence="3 10" id="KW-0732">Signal</keyword>
<dbReference type="GO" id="GO:0016020">
    <property type="term" value="C:membrane"/>
    <property type="evidence" value="ECO:0007669"/>
    <property type="project" value="TreeGrafter"/>
</dbReference>
<dbReference type="Pfam" id="PF00728">
    <property type="entry name" value="Glyco_hydro_20"/>
    <property type="match status" value="1"/>
</dbReference>
<feature type="chain" id="PRO_5040332859" description="Beta-hexosaminidase" evidence="10">
    <location>
        <begin position="20"/>
        <end position="647"/>
    </location>
</feature>
<dbReference type="InterPro" id="IPR017853">
    <property type="entry name" value="GH"/>
</dbReference>
<feature type="domain" description="Glycoside hydrolase family 20 catalytic" evidence="11">
    <location>
        <begin position="197"/>
        <end position="578"/>
    </location>
</feature>
<organism evidence="13 14">
    <name type="scientific">Actinomortierella ambigua</name>
    <dbReference type="NCBI Taxonomy" id="1343610"/>
    <lineage>
        <taxon>Eukaryota</taxon>
        <taxon>Fungi</taxon>
        <taxon>Fungi incertae sedis</taxon>
        <taxon>Mucoromycota</taxon>
        <taxon>Mortierellomycotina</taxon>
        <taxon>Mortierellomycetes</taxon>
        <taxon>Mortierellales</taxon>
        <taxon>Mortierellaceae</taxon>
        <taxon>Actinomortierella</taxon>
    </lineage>
</organism>
<dbReference type="Pfam" id="PF14845">
    <property type="entry name" value="Glycohydro_20b2"/>
    <property type="match status" value="1"/>
</dbReference>